<dbReference type="PROSITE" id="PS50850">
    <property type="entry name" value="MFS"/>
    <property type="match status" value="1"/>
</dbReference>
<dbReference type="InterPro" id="IPR020846">
    <property type="entry name" value="MFS_dom"/>
</dbReference>
<evidence type="ECO:0000313" key="10">
    <source>
        <dbReference type="Proteomes" id="UP000240760"/>
    </source>
</evidence>
<dbReference type="PANTHER" id="PTHR42718">
    <property type="entry name" value="MAJOR FACILITATOR SUPERFAMILY MULTIDRUG TRANSPORTER MFSC"/>
    <property type="match status" value="1"/>
</dbReference>
<dbReference type="OrthoDB" id="2985014at2759"/>
<feature type="compositionally biased region" description="Basic and acidic residues" evidence="6">
    <location>
        <begin position="45"/>
        <end position="54"/>
    </location>
</feature>
<dbReference type="EMBL" id="KZ679132">
    <property type="protein sequence ID" value="PTB76185.1"/>
    <property type="molecule type" value="Genomic_DNA"/>
</dbReference>
<keyword evidence="5 7" id="KW-0472">Membrane</keyword>
<feature type="transmembrane region" description="Helical" evidence="7">
    <location>
        <begin position="213"/>
        <end position="233"/>
    </location>
</feature>
<dbReference type="Proteomes" id="UP000240760">
    <property type="component" value="Unassembled WGS sequence"/>
</dbReference>
<keyword evidence="10" id="KW-1185">Reference proteome</keyword>
<dbReference type="GO" id="GO:0022857">
    <property type="term" value="F:transmembrane transporter activity"/>
    <property type="evidence" value="ECO:0007669"/>
    <property type="project" value="InterPro"/>
</dbReference>
<organism evidence="9 10">
    <name type="scientific">Trichoderma longibrachiatum ATCC 18648</name>
    <dbReference type="NCBI Taxonomy" id="983965"/>
    <lineage>
        <taxon>Eukaryota</taxon>
        <taxon>Fungi</taxon>
        <taxon>Dikarya</taxon>
        <taxon>Ascomycota</taxon>
        <taxon>Pezizomycotina</taxon>
        <taxon>Sordariomycetes</taxon>
        <taxon>Hypocreomycetidae</taxon>
        <taxon>Hypocreales</taxon>
        <taxon>Hypocreaceae</taxon>
        <taxon>Trichoderma</taxon>
    </lineage>
</organism>
<evidence type="ECO:0000259" key="8">
    <source>
        <dbReference type="PROSITE" id="PS50850"/>
    </source>
</evidence>
<feature type="transmembrane region" description="Helical" evidence="7">
    <location>
        <begin position="245"/>
        <end position="266"/>
    </location>
</feature>
<feature type="compositionally biased region" description="Basic and acidic residues" evidence="6">
    <location>
        <begin position="7"/>
        <end position="23"/>
    </location>
</feature>
<keyword evidence="2" id="KW-0813">Transport</keyword>
<evidence type="ECO:0000256" key="6">
    <source>
        <dbReference type="SAM" id="MobiDB-lite"/>
    </source>
</evidence>
<feature type="transmembrane region" description="Helical" evidence="7">
    <location>
        <begin position="483"/>
        <end position="503"/>
    </location>
</feature>
<feature type="transmembrane region" description="Helical" evidence="7">
    <location>
        <begin position="604"/>
        <end position="624"/>
    </location>
</feature>
<evidence type="ECO:0000313" key="9">
    <source>
        <dbReference type="EMBL" id="PTB76185.1"/>
    </source>
</evidence>
<evidence type="ECO:0000256" key="3">
    <source>
        <dbReference type="ARBA" id="ARBA00022692"/>
    </source>
</evidence>
<dbReference type="CDD" id="cd17476">
    <property type="entry name" value="MFS_Amf1_MDR_like"/>
    <property type="match status" value="1"/>
</dbReference>
<dbReference type="AlphaFoldDB" id="A0A2T4C3R8"/>
<feature type="transmembrane region" description="Helical" evidence="7">
    <location>
        <begin position="183"/>
        <end position="201"/>
    </location>
</feature>
<feature type="region of interest" description="Disordered" evidence="6">
    <location>
        <begin position="1"/>
        <end position="104"/>
    </location>
</feature>
<evidence type="ECO:0000256" key="1">
    <source>
        <dbReference type="ARBA" id="ARBA00004141"/>
    </source>
</evidence>
<keyword evidence="3 7" id="KW-0812">Transmembrane</keyword>
<evidence type="ECO:0000256" key="7">
    <source>
        <dbReference type="SAM" id="Phobius"/>
    </source>
</evidence>
<gene>
    <name evidence="9" type="ORF">M440DRAFT_1247508</name>
</gene>
<comment type="subcellular location">
    <subcellularLocation>
        <location evidence="1">Membrane</location>
        <topology evidence="1">Multi-pass membrane protein</topology>
    </subcellularLocation>
</comment>
<feature type="transmembrane region" description="Helical" evidence="7">
    <location>
        <begin position="455"/>
        <end position="476"/>
    </location>
</feature>
<reference evidence="9 10" key="1">
    <citation type="submission" date="2016-07" db="EMBL/GenBank/DDBJ databases">
        <title>Multiple horizontal gene transfer events from other fungi enriched the ability of initially mycotrophic Trichoderma (Ascomycota) to feed on dead plant biomass.</title>
        <authorList>
            <consortium name="DOE Joint Genome Institute"/>
            <person name="Aerts A."/>
            <person name="Atanasova L."/>
            <person name="Chenthamara K."/>
            <person name="Zhang J."/>
            <person name="Grujic M."/>
            <person name="Henrissat B."/>
            <person name="Kuo A."/>
            <person name="Salamov A."/>
            <person name="Lipzen A."/>
            <person name="Labutti K."/>
            <person name="Barry K."/>
            <person name="Miao Y."/>
            <person name="Rahimi M.J."/>
            <person name="Shen Q."/>
            <person name="Grigoriev I.V."/>
            <person name="Kubicek C.P."/>
            <person name="Druzhinina I.S."/>
        </authorList>
    </citation>
    <scope>NUCLEOTIDE SEQUENCE [LARGE SCALE GENOMIC DNA]</scope>
    <source>
        <strain evidence="9 10">ATCC 18648</strain>
    </source>
</reference>
<sequence>MPSLAQDFDKEAGMEKRRDDGDAKSSSSLTIRSRSGDDGDGDDEKDVKRTDNKRAAVATSRRVSSSETEDGGDEGRRHERGADGVDGGDGDGSGSADDKDDGDEHALTLSRGRCIALVATVTGAAFLNTLSLQSVVIILPTIGHHLSVPDSRQQWIVSSYSLTFGCFLLFWGRIADLYGKRLIFILGSIWVTAVTAANPFVPNEIGFNVFRALHGLGAAANVPTAIGILGVTFPPGKAKNYAFSTYGAGAPLGSVFGNMLAGLMAQYTDWKWIFGVLAIMGGVISVCGILFIPPPPPSPSGTNKKGPPKIDWIGATLITVGLLALMFALTEGNVVGWDTPWIPVLIVVSILIIAAFAVWQWYLERRLTAASQTTTDAAGVLESGDTTASSSHAHRTLQPTPSPTPPLIKVSIFRNLQFSAVMIIMLLFFAAFNNYLIFTTYFFQEFQGLSPLQTMLRFIPTGVGGATVAVIVSQLLDRVPTLFILITGHVALCVACLLYAVPISPSTSYFAYGLPAMILAVIGSDTTWPCLTLFTSRALPREDQAVGGALINSVGQFGRSIGLAISTAVQTAVMADARGLPVKNAGGIVAWDSDSLRGLRAASWMNFAFGIVSMGVVLVAFRTLDVVGRVEPVSKKATEGVFRGQREEREGV</sequence>
<name>A0A2T4C3R8_TRILO</name>
<dbReference type="PANTHER" id="PTHR42718:SF9">
    <property type="entry name" value="MAJOR FACILITATOR SUPERFAMILY MULTIDRUG TRANSPORTER MFSC"/>
    <property type="match status" value="1"/>
</dbReference>
<proteinExistence type="predicted"/>
<feature type="transmembrane region" description="Helical" evidence="7">
    <location>
        <begin position="154"/>
        <end position="171"/>
    </location>
</feature>
<dbReference type="SUPFAM" id="SSF103473">
    <property type="entry name" value="MFS general substrate transporter"/>
    <property type="match status" value="2"/>
</dbReference>
<accession>A0A2T4C3R8</accession>
<feature type="compositionally biased region" description="Low complexity" evidence="6">
    <location>
        <begin position="55"/>
        <end position="66"/>
    </location>
</feature>
<dbReference type="InterPro" id="IPR011701">
    <property type="entry name" value="MFS"/>
</dbReference>
<dbReference type="Gene3D" id="1.20.1250.20">
    <property type="entry name" value="MFS general substrate transporter like domains"/>
    <property type="match status" value="2"/>
</dbReference>
<feature type="transmembrane region" description="Helical" evidence="7">
    <location>
        <begin position="418"/>
        <end position="443"/>
    </location>
</feature>
<evidence type="ECO:0000256" key="4">
    <source>
        <dbReference type="ARBA" id="ARBA00022989"/>
    </source>
</evidence>
<feature type="transmembrane region" description="Helical" evidence="7">
    <location>
        <begin position="115"/>
        <end position="142"/>
    </location>
</feature>
<feature type="domain" description="Major facilitator superfamily (MFS) profile" evidence="8">
    <location>
        <begin position="117"/>
        <end position="631"/>
    </location>
</feature>
<feature type="transmembrane region" description="Helical" evidence="7">
    <location>
        <begin position="312"/>
        <end position="329"/>
    </location>
</feature>
<feature type="compositionally biased region" description="Gly residues" evidence="6">
    <location>
        <begin position="84"/>
        <end position="93"/>
    </location>
</feature>
<feature type="transmembrane region" description="Helical" evidence="7">
    <location>
        <begin position="272"/>
        <end position="292"/>
    </location>
</feature>
<protein>
    <submittedName>
        <fullName evidence="9">MFS general substrate transporter</fullName>
    </submittedName>
</protein>
<feature type="transmembrane region" description="Helical" evidence="7">
    <location>
        <begin position="509"/>
        <end position="534"/>
    </location>
</feature>
<keyword evidence="4 7" id="KW-1133">Transmembrane helix</keyword>
<feature type="transmembrane region" description="Helical" evidence="7">
    <location>
        <begin position="341"/>
        <end position="362"/>
    </location>
</feature>
<dbReference type="InterPro" id="IPR036259">
    <property type="entry name" value="MFS_trans_sf"/>
</dbReference>
<evidence type="ECO:0000256" key="2">
    <source>
        <dbReference type="ARBA" id="ARBA00022448"/>
    </source>
</evidence>
<evidence type="ECO:0000256" key="5">
    <source>
        <dbReference type="ARBA" id="ARBA00023136"/>
    </source>
</evidence>
<feature type="compositionally biased region" description="Basic and acidic residues" evidence="6">
    <location>
        <begin position="73"/>
        <end position="83"/>
    </location>
</feature>
<dbReference type="Pfam" id="PF07690">
    <property type="entry name" value="MFS_1"/>
    <property type="match status" value="1"/>
</dbReference>
<dbReference type="GO" id="GO:0016020">
    <property type="term" value="C:membrane"/>
    <property type="evidence" value="ECO:0007669"/>
    <property type="project" value="UniProtKB-SubCell"/>
</dbReference>